<accession>A0A6G7VD68</accession>
<dbReference type="Proteomes" id="UP000502699">
    <property type="component" value="Chromosome"/>
</dbReference>
<protein>
    <submittedName>
        <fullName evidence="1">Uncharacterized protein</fullName>
    </submittedName>
</protein>
<proteinExistence type="predicted"/>
<dbReference type="KEGG" id="cjap:GWK36_07845"/>
<organism evidence="1 2">
    <name type="scientific">Caldichromatium japonicum</name>
    <dbReference type="NCBI Taxonomy" id="2699430"/>
    <lineage>
        <taxon>Bacteria</taxon>
        <taxon>Pseudomonadati</taxon>
        <taxon>Pseudomonadota</taxon>
        <taxon>Gammaproteobacteria</taxon>
        <taxon>Chromatiales</taxon>
        <taxon>Chromatiaceae</taxon>
        <taxon>Caldichromatium</taxon>
    </lineage>
</organism>
<keyword evidence="2" id="KW-1185">Reference proteome</keyword>
<evidence type="ECO:0000313" key="2">
    <source>
        <dbReference type="Proteomes" id="UP000502699"/>
    </source>
</evidence>
<sequence>MSAQVVEQASLLHKIEQCALASAGSILDRSTTKPALLFRLGIKTAPLFVGQALFIAEQAIIDDVERIYFFTREGEFFARVFSAVIPNGQLASHHLPPHCVLAVSRLSTFAASLRAVSLHEMQRLWSLYDSQSLFALARSLGLEPESIEPLANRHGLPLAETIVYPWLDPRVKALFTDPAFEHLLSVKIAADRKAALLYFAEQGLIDGQGPFGLVDIGWRGTIQDNLALMMPKTRFYGYYLGLQRFRNPQPPNCIKRAYGPNANLSLFYSHLLDAISPMEMLCNSPNGSVMGYQLAEGRASAVRLREPAEDAVYAEVVRHFQEGVLFACRHWAPYVAGHSIRSQDLREVACGLWSELIERPDRQISEAYAALKHNDVFGVGCFVDKRIVPSPWRMIRGLFSVADRREVILYIKQTQWSPGLWQRRDLGTVHRLMLIAALSLGRAYKHLRLWIHYHLVTRRD</sequence>
<evidence type="ECO:0000313" key="1">
    <source>
        <dbReference type="EMBL" id="QIK37914.1"/>
    </source>
</evidence>
<dbReference type="RefSeq" id="WP_166270677.1">
    <property type="nucleotide sequence ID" value="NZ_CP048029.1"/>
</dbReference>
<reference evidence="2" key="1">
    <citation type="submission" date="2020-01" db="EMBL/GenBank/DDBJ databases">
        <title>Caldichromatium gen. nov., sp. nov., a thermophilic purple sulfur bacterium member of the family Chromatiaceae isolated from Nakabusa hot spring, Japan.</title>
        <authorList>
            <person name="Saini M.K."/>
            <person name="Hanada S."/>
            <person name="Tank M."/>
        </authorList>
    </citation>
    <scope>NUCLEOTIDE SEQUENCE [LARGE SCALE GENOMIC DNA]</scope>
    <source>
        <strain evidence="2">No.7</strain>
    </source>
</reference>
<name>A0A6G7VD68_9GAMM</name>
<dbReference type="EMBL" id="CP048029">
    <property type="protein sequence ID" value="QIK37914.1"/>
    <property type="molecule type" value="Genomic_DNA"/>
</dbReference>
<dbReference type="AlphaFoldDB" id="A0A6G7VD68"/>
<gene>
    <name evidence="1" type="ORF">GWK36_07845</name>
</gene>